<dbReference type="GO" id="GO:0009055">
    <property type="term" value="F:electron transfer activity"/>
    <property type="evidence" value="ECO:0007669"/>
    <property type="project" value="InterPro"/>
</dbReference>
<comment type="cofactor">
    <cofactor evidence="9">
        <name>heme c</name>
        <dbReference type="ChEBI" id="CHEBI:61717"/>
    </cofactor>
    <text evidence="9">Binds 1 heme c group covalently per subunit.</text>
</comment>
<gene>
    <name evidence="13" type="ORF">GCM10008174_18980</name>
</gene>
<reference evidence="13" key="1">
    <citation type="journal article" date="2014" name="Int. J. Syst. Evol. Microbiol.">
        <title>Complete genome sequence of Corynebacterium casei LMG S-19264T (=DSM 44701T), isolated from a smear-ripened cheese.</title>
        <authorList>
            <consortium name="US DOE Joint Genome Institute (JGI-PGF)"/>
            <person name="Walter F."/>
            <person name="Albersmeier A."/>
            <person name="Kalinowski J."/>
            <person name="Ruckert C."/>
        </authorList>
    </citation>
    <scope>NUCLEOTIDE SEQUENCE</scope>
    <source>
        <strain evidence="13">VKM B-2748</strain>
    </source>
</reference>
<evidence type="ECO:0000256" key="9">
    <source>
        <dbReference type="PIRSR" id="PIRSR602326-1"/>
    </source>
</evidence>
<reference evidence="13" key="2">
    <citation type="submission" date="2023-01" db="EMBL/GenBank/DDBJ databases">
        <authorList>
            <person name="Sun Q."/>
            <person name="Evtushenko L."/>
        </authorList>
    </citation>
    <scope>NUCLEOTIDE SEQUENCE</scope>
    <source>
        <strain evidence="13">VKM B-2748</strain>
    </source>
</reference>
<dbReference type="Pfam" id="PF02167">
    <property type="entry name" value="Cytochrom_C1"/>
    <property type="match status" value="1"/>
</dbReference>
<evidence type="ECO:0000256" key="11">
    <source>
        <dbReference type="SAM" id="SignalP"/>
    </source>
</evidence>
<dbReference type="SUPFAM" id="SSF46626">
    <property type="entry name" value="Cytochrome c"/>
    <property type="match status" value="1"/>
</dbReference>
<evidence type="ECO:0000256" key="4">
    <source>
        <dbReference type="ARBA" id="ARBA00022692"/>
    </source>
</evidence>
<dbReference type="GO" id="GO:0046872">
    <property type="term" value="F:metal ion binding"/>
    <property type="evidence" value="ECO:0007669"/>
    <property type="project" value="UniProtKB-KW"/>
</dbReference>
<feature type="binding site" description="covalent" evidence="9">
    <location>
        <position position="72"/>
    </location>
    <ligand>
        <name>heme c</name>
        <dbReference type="ChEBI" id="CHEBI:61717"/>
    </ligand>
</feature>
<evidence type="ECO:0000256" key="5">
    <source>
        <dbReference type="ARBA" id="ARBA00022723"/>
    </source>
</evidence>
<feature type="domain" description="Cytochrome c" evidence="12">
    <location>
        <begin position="59"/>
        <end position="191"/>
    </location>
</feature>
<keyword evidence="4 10" id="KW-0812">Transmembrane</keyword>
<evidence type="ECO:0000313" key="13">
    <source>
        <dbReference type="EMBL" id="GLK80157.1"/>
    </source>
</evidence>
<evidence type="ECO:0000256" key="10">
    <source>
        <dbReference type="SAM" id="Phobius"/>
    </source>
</evidence>
<protein>
    <recommendedName>
        <fullName evidence="2">Cytochrome c1</fullName>
    </recommendedName>
</protein>
<dbReference type="Gene3D" id="1.20.5.100">
    <property type="entry name" value="Cytochrome c1, transmembrane anchor, C-terminal"/>
    <property type="match status" value="1"/>
</dbReference>
<dbReference type="GO" id="GO:0016020">
    <property type="term" value="C:membrane"/>
    <property type="evidence" value="ECO:0007669"/>
    <property type="project" value="UniProtKB-SubCell"/>
</dbReference>
<keyword evidence="14" id="KW-1185">Reference proteome</keyword>
<proteinExistence type="predicted"/>
<accession>A0A9W6N794</accession>
<name>A0A9W6N794_9HYPH</name>
<evidence type="ECO:0000256" key="3">
    <source>
        <dbReference type="ARBA" id="ARBA00022617"/>
    </source>
</evidence>
<evidence type="ECO:0000256" key="2">
    <source>
        <dbReference type="ARBA" id="ARBA00016165"/>
    </source>
</evidence>
<dbReference type="PRINTS" id="PR00603">
    <property type="entry name" value="CYTOCHROMEC1"/>
</dbReference>
<dbReference type="PANTHER" id="PTHR10266:SF3">
    <property type="entry name" value="CYTOCHROME C1, HEME PROTEIN, MITOCHONDRIAL"/>
    <property type="match status" value="1"/>
</dbReference>
<keyword evidence="8 10" id="KW-0472">Membrane</keyword>
<keyword evidence="6 10" id="KW-1133">Transmembrane helix</keyword>
<dbReference type="GO" id="GO:0020037">
    <property type="term" value="F:heme binding"/>
    <property type="evidence" value="ECO:0007669"/>
    <property type="project" value="InterPro"/>
</dbReference>
<organism evidence="13 14">
    <name type="scientific">Methylopila turkensis</name>
    <dbReference type="NCBI Taxonomy" id="1437816"/>
    <lineage>
        <taxon>Bacteria</taxon>
        <taxon>Pseudomonadati</taxon>
        <taxon>Pseudomonadota</taxon>
        <taxon>Alphaproteobacteria</taxon>
        <taxon>Hyphomicrobiales</taxon>
        <taxon>Methylopilaceae</taxon>
        <taxon>Methylopila</taxon>
    </lineage>
</organism>
<dbReference type="Proteomes" id="UP001143309">
    <property type="component" value="Unassembled WGS sequence"/>
</dbReference>
<feature type="binding site" description="covalent" evidence="9">
    <location>
        <position position="217"/>
    </location>
    <ligand>
        <name>heme c</name>
        <dbReference type="ChEBI" id="CHEBI:61717"/>
    </ligand>
</feature>
<keyword evidence="5 9" id="KW-0479">Metal-binding</keyword>
<dbReference type="Gene3D" id="1.10.760.10">
    <property type="entry name" value="Cytochrome c-like domain"/>
    <property type="match status" value="1"/>
</dbReference>
<comment type="caution">
    <text evidence="13">The sequence shown here is derived from an EMBL/GenBank/DDBJ whole genome shotgun (WGS) entry which is preliminary data.</text>
</comment>
<dbReference type="EMBL" id="BSFL01000002">
    <property type="protein sequence ID" value="GLK80157.1"/>
    <property type="molecule type" value="Genomic_DNA"/>
</dbReference>
<evidence type="ECO:0000256" key="1">
    <source>
        <dbReference type="ARBA" id="ARBA00004370"/>
    </source>
</evidence>
<feature type="binding site" description="covalent" evidence="9">
    <location>
        <position position="75"/>
    </location>
    <ligand>
        <name>heme c</name>
        <dbReference type="ChEBI" id="CHEBI:61717"/>
    </ligand>
</feature>
<keyword evidence="3 9" id="KW-0349">Heme</keyword>
<keyword evidence="7 9" id="KW-0408">Iron</keyword>
<evidence type="ECO:0000256" key="7">
    <source>
        <dbReference type="ARBA" id="ARBA00023004"/>
    </source>
</evidence>
<dbReference type="PROSITE" id="PS51007">
    <property type="entry name" value="CYTC"/>
    <property type="match status" value="1"/>
</dbReference>
<evidence type="ECO:0000259" key="12">
    <source>
        <dbReference type="PROSITE" id="PS51007"/>
    </source>
</evidence>
<feature type="binding site" description="covalent" evidence="9">
    <location>
        <position position="76"/>
    </location>
    <ligand>
        <name>heme c</name>
        <dbReference type="ChEBI" id="CHEBI:61717"/>
    </ligand>
</feature>
<feature type="signal peptide" evidence="11">
    <location>
        <begin position="1"/>
        <end position="35"/>
    </location>
</feature>
<comment type="subcellular location">
    <subcellularLocation>
        <location evidence="1">Membrane</location>
    </subcellularLocation>
</comment>
<evidence type="ECO:0000256" key="6">
    <source>
        <dbReference type="ARBA" id="ARBA00022989"/>
    </source>
</evidence>
<dbReference type="InterPro" id="IPR036909">
    <property type="entry name" value="Cyt_c-like_dom_sf"/>
</dbReference>
<sequence length="292" mass="32021">MRSESMPMTLSRLARSLAAAAVLAVTLGGAGAAHAAEAGPKPPMQSWSFWGPLGKFDPGQLQRGFKVYREVCSSCHSLSLVSFRNLMQPGGPQFSEGQVRTIAEEYKVQDGPNDSGDMFERSARLSDAFPKSFPNEQAARAANGGAYPPDFSLLAKARTYERGFPWFLWDIFTQYQEQGPDYIHALLVGYEAPPEGVKPSSPGLHYNKYFPGHWIAMAQPIQDGQVEYTDGTPTTIDQYGKDLAAFLMWTAEPHLAARKGTGLVVMIFLAIFLGLLVYVKKKVWSAAKPVHA</sequence>
<evidence type="ECO:0000256" key="8">
    <source>
        <dbReference type="ARBA" id="ARBA00023136"/>
    </source>
</evidence>
<feature type="transmembrane region" description="Helical" evidence="10">
    <location>
        <begin position="260"/>
        <end position="279"/>
    </location>
</feature>
<feature type="chain" id="PRO_5040901935" description="Cytochrome c1" evidence="11">
    <location>
        <begin position="36"/>
        <end position="292"/>
    </location>
</feature>
<dbReference type="PANTHER" id="PTHR10266">
    <property type="entry name" value="CYTOCHROME C1"/>
    <property type="match status" value="1"/>
</dbReference>
<keyword evidence="11" id="KW-0732">Signal</keyword>
<dbReference type="InterPro" id="IPR009056">
    <property type="entry name" value="Cyt_c-like_dom"/>
</dbReference>
<dbReference type="InterPro" id="IPR002326">
    <property type="entry name" value="Cyt_c1"/>
</dbReference>
<dbReference type="AlphaFoldDB" id="A0A9W6N794"/>
<evidence type="ECO:0000313" key="14">
    <source>
        <dbReference type="Proteomes" id="UP001143309"/>
    </source>
</evidence>